<dbReference type="Pfam" id="PF11951">
    <property type="entry name" value="Fungal_trans_2"/>
    <property type="match status" value="1"/>
</dbReference>
<dbReference type="OrthoDB" id="3525185at2759"/>
<keyword evidence="3" id="KW-0804">Transcription</keyword>
<dbReference type="GO" id="GO:0000981">
    <property type="term" value="F:DNA-binding transcription factor activity, RNA polymerase II-specific"/>
    <property type="evidence" value="ECO:0007669"/>
    <property type="project" value="InterPro"/>
</dbReference>
<dbReference type="VEuPathDB" id="FungiDB:ASPSYDRAFT_58864"/>
<evidence type="ECO:0000313" key="7">
    <source>
        <dbReference type="Proteomes" id="UP000184356"/>
    </source>
</evidence>
<organism evidence="6 7">
    <name type="scientific">Aspergillus sydowii CBS 593.65</name>
    <dbReference type="NCBI Taxonomy" id="1036612"/>
    <lineage>
        <taxon>Eukaryota</taxon>
        <taxon>Fungi</taxon>
        <taxon>Dikarya</taxon>
        <taxon>Ascomycota</taxon>
        <taxon>Pezizomycotina</taxon>
        <taxon>Eurotiomycetes</taxon>
        <taxon>Eurotiomycetidae</taxon>
        <taxon>Eurotiales</taxon>
        <taxon>Aspergillaceae</taxon>
        <taxon>Aspergillus</taxon>
        <taxon>Aspergillus subgen. Nidulantes</taxon>
    </lineage>
</organism>
<keyword evidence="2" id="KW-0238">DNA-binding</keyword>
<gene>
    <name evidence="6" type="ORF">ASPSYDRAFT_58864</name>
</gene>
<dbReference type="InterPro" id="IPR036864">
    <property type="entry name" value="Zn2-C6_fun-type_DNA-bd_sf"/>
</dbReference>
<name>A0A1L9TD22_9EURO</name>
<dbReference type="SMART" id="SM00066">
    <property type="entry name" value="GAL4"/>
    <property type="match status" value="1"/>
</dbReference>
<sequence length="457" mass="50388">MVGVPRSQGCMRCIGRRVKCDMTRPQCTRCLSQGATCPGYDRGLKFQDQTQALTRKYGYGQSSMDEALAPNLTLGALDIQTKESFQCWLDAHFPSYVSSFDPRVEVNWMEFIRTRWSFFPPALVWAFRALTSLHMGARHGDKEVIICARHMYSRGIRHLACLLQSRAALSDETLAAAILLGGYEVLDGNTDRSWIIHSRGIRHLLCARGPAAHVHGIGRTLMLSWQPFIVADAFINCVPCFLGDPEWARVSVRSESAQDQEQSGSLLVETMDHAFNEVARCPGYLAMTKEIVTSDTDADPAILAVLLDCILRSRQNLIYYRSKLEENHPHPSFIGEVPEAFAPTLVQGSRNGIDSAIALLNQLTTMLQSHVNSRANALSAPGPPNNPPDPWRIVARRPAVVDTASQSLDPPHSEDLNPSAYVFGDVLDNFSLTMGMGSLAPDACGCPQFSAHKAISF</sequence>
<dbReference type="PANTHER" id="PTHR38111">
    <property type="entry name" value="ZN(2)-C6 FUNGAL-TYPE DOMAIN-CONTAINING PROTEIN-RELATED"/>
    <property type="match status" value="1"/>
</dbReference>
<accession>A0A1L9TD22</accession>
<keyword evidence="4" id="KW-0539">Nucleus</keyword>
<feature type="domain" description="Zn(2)-C6 fungal-type" evidence="5">
    <location>
        <begin position="9"/>
        <end position="37"/>
    </location>
</feature>
<dbReference type="PANTHER" id="PTHR38111:SF6">
    <property type="entry name" value="FINGER DOMAIN PROTEIN, PUTATIVE (AFU_ORTHOLOGUE AFUA_8G01940)-RELATED"/>
    <property type="match status" value="1"/>
</dbReference>
<dbReference type="InterPro" id="IPR021858">
    <property type="entry name" value="Fun_TF"/>
</dbReference>
<reference evidence="7" key="1">
    <citation type="journal article" date="2017" name="Genome Biol.">
        <title>Comparative genomics reveals high biological diversity and specific adaptations in the industrially and medically important fungal genus Aspergillus.</title>
        <authorList>
            <person name="de Vries R.P."/>
            <person name="Riley R."/>
            <person name="Wiebenga A."/>
            <person name="Aguilar-Osorio G."/>
            <person name="Amillis S."/>
            <person name="Uchima C.A."/>
            <person name="Anderluh G."/>
            <person name="Asadollahi M."/>
            <person name="Askin M."/>
            <person name="Barry K."/>
            <person name="Battaglia E."/>
            <person name="Bayram O."/>
            <person name="Benocci T."/>
            <person name="Braus-Stromeyer S.A."/>
            <person name="Caldana C."/>
            <person name="Canovas D."/>
            <person name="Cerqueira G.C."/>
            <person name="Chen F."/>
            <person name="Chen W."/>
            <person name="Choi C."/>
            <person name="Clum A."/>
            <person name="Dos Santos R.A."/>
            <person name="Damasio A.R."/>
            <person name="Diallinas G."/>
            <person name="Emri T."/>
            <person name="Fekete E."/>
            <person name="Flipphi M."/>
            <person name="Freyberg S."/>
            <person name="Gallo A."/>
            <person name="Gournas C."/>
            <person name="Habgood R."/>
            <person name="Hainaut M."/>
            <person name="Harispe M.L."/>
            <person name="Henrissat B."/>
            <person name="Hilden K.S."/>
            <person name="Hope R."/>
            <person name="Hossain A."/>
            <person name="Karabika E."/>
            <person name="Karaffa L."/>
            <person name="Karanyi Z."/>
            <person name="Krasevec N."/>
            <person name="Kuo A."/>
            <person name="Kusch H."/>
            <person name="LaButti K."/>
            <person name="Lagendijk E.L."/>
            <person name="Lapidus A."/>
            <person name="Levasseur A."/>
            <person name="Lindquist E."/>
            <person name="Lipzen A."/>
            <person name="Logrieco A.F."/>
            <person name="MacCabe A."/>
            <person name="Maekelae M.R."/>
            <person name="Malavazi I."/>
            <person name="Melin P."/>
            <person name="Meyer V."/>
            <person name="Mielnichuk N."/>
            <person name="Miskei M."/>
            <person name="Molnar A.P."/>
            <person name="Mule G."/>
            <person name="Ngan C.Y."/>
            <person name="Orejas M."/>
            <person name="Orosz E."/>
            <person name="Ouedraogo J.P."/>
            <person name="Overkamp K.M."/>
            <person name="Park H.-S."/>
            <person name="Perrone G."/>
            <person name="Piumi F."/>
            <person name="Punt P.J."/>
            <person name="Ram A.F."/>
            <person name="Ramon A."/>
            <person name="Rauscher S."/>
            <person name="Record E."/>
            <person name="Riano-Pachon D.M."/>
            <person name="Robert V."/>
            <person name="Roehrig J."/>
            <person name="Ruller R."/>
            <person name="Salamov A."/>
            <person name="Salih N.S."/>
            <person name="Samson R.A."/>
            <person name="Sandor E."/>
            <person name="Sanguinetti M."/>
            <person name="Schuetze T."/>
            <person name="Sepcic K."/>
            <person name="Shelest E."/>
            <person name="Sherlock G."/>
            <person name="Sophianopoulou V."/>
            <person name="Squina F.M."/>
            <person name="Sun H."/>
            <person name="Susca A."/>
            <person name="Todd R.B."/>
            <person name="Tsang A."/>
            <person name="Unkles S.E."/>
            <person name="van de Wiele N."/>
            <person name="van Rossen-Uffink D."/>
            <person name="Oliveira J.V."/>
            <person name="Vesth T.C."/>
            <person name="Visser J."/>
            <person name="Yu J.-H."/>
            <person name="Zhou M."/>
            <person name="Andersen M.R."/>
            <person name="Archer D.B."/>
            <person name="Baker S.E."/>
            <person name="Benoit I."/>
            <person name="Brakhage A.A."/>
            <person name="Braus G.H."/>
            <person name="Fischer R."/>
            <person name="Frisvad J.C."/>
            <person name="Goldman G.H."/>
            <person name="Houbraken J."/>
            <person name="Oakley B."/>
            <person name="Pocsi I."/>
            <person name="Scazzocchio C."/>
            <person name="Seiboth B."/>
            <person name="vanKuyk P.A."/>
            <person name="Wortman J."/>
            <person name="Dyer P.S."/>
            <person name="Grigoriev I.V."/>
        </authorList>
    </citation>
    <scope>NUCLEOTIDE SEQUENCE [LARGE SCALE GENOMIC DNA]</scope>
    <source>
        <strain evidence="7">CBS 593.65</strain>
    </source>
</reference>
<dbReference type="STRING" id="1036612.A0A1L9TD22"/>
<dbReference type="GO" id="GO:0003677">
    <property type="term" value="F:DNA binding"/>
    <property type="evidence" value="ECO:0007669"/>
    <property type="project" value="UniProtKB-KW"/>
</dbReference>
<dbReference type="Proteomes" id="UP000184356">
    <property type="component" value="Unassembled WGS sequence"/>
</dbReference>
<dbReference type="RefSeq" id="XP_040701101.1">
    <property type="nucleotide sequence ID" value="XM_040849599.1"/>
</dbReference>
<dbReference type="AlphaFoldDB" id="A0A1L9TD22"/>
<keyword evidence="1" id="KW-0805">Transcription regulation</keyword>
<evidence type="ECO:0000313" key="6">
    <source>
        <dbReference type="EMBL" id="OJJ57295.1"/>
    </source>
</evidence>
<dbReference type="Pfam" id="PF00172">
    <property type="entry name" value="Zn_clus"/>
    <property type="match status" value="1"/>
</dbReference>
<dbReference type="InterPro" id="IPR053178">
    <property type="entry name" value="Osmoadaptation_assoc"/>
</dbReference>
<dbReference type="InterPro" id="IPR001138">
    <property type="entry name" value="Zn2Cys6_DnaBD"/>
</dbReference>
<evidence type="ECO:0000256" key="2">
    <source>
        <dbReference type="ARBA" id="ARBA00023125"/>
    </source>
</evidence>
<dbReference type="PROSITE" id="PS50048">
    <property type="entry name" value="ZN2_CY6_FUNGAL_2"/>
    <property type="match status" value="1"/>
</dbReference>
<evidence type="ECO:0000259" key="5">
    <source>
        <dbReference type="PROSITE" id="PS50048"/>
    </source>
</evidence>
<proteinExistence type="predicted"/>
<dbReference type="SUPFAM" id="SSF57701">
    <property type="entry name" value="Zn2/Cys6 DNA-binding domain"/>
    <property type="match status" value="1"/>
</dbReference>
<dbReference type="CDD" id="cd00067">
    <property type="entry name" value="GAL4"/>
    <property type="match status" value="1"/>
</dbReference>
<evidence type="ECO:0000256" key="3">
    <source>
        <dbReference type="ARBA" id="ARBA00023163"/>
    </source>
</evidence>
<dbReference type="GO" id="GO:0008270">
    <property type="term" value="F:zinc ion binding"/>
    <property type="evidence" value="ECO:0007669"/>
    <property type="project" value="InterPro"/>
</dbReference>
<evidence type="ECO:0000256" key="1">
    <source>
        <dbReference type="ARBA" id="ARBA00023015"/>
    </source>
</evidence>
<dbReference type="GeneID" id="63765672"/>
<protein>
    <recommendedName>
        <fullName evidence="5">Zn(2)-C6 fungal-type domain-containing protein</fullName>
    </recommendedName>
</protein>
<dbReference type="CDD" id="cd12148">
    <property type="entry name" value="fungal_TF_MHR"/>
    <property type="match status" value="1"/>
</dbReference>
<dbReference type="EMBL" id="KV878588">
    <property type="protein sequence ID" value="OJJ57295.1"/>
    <property type="molecule type" value="Genomic_DNA"/>
</dbReference>
<keyword evidence="7" id="KW-1185">Reference proteome</keyword>
<evidence type="ECO:0000256" key="4">
    <source>
        <dbReference type="ARBA" id="ARBA00023242"/>
    </source>
</evidence>
<dbReference type="Gene3D" id="4.10.240.10">
    <property type="entry name" value="Zn(2)-C6 fungal-type DNA-binding domain"/>
    <property type="match status" value="1"/>
</dbReference>